<organism evidence="1 2">
    <name type="scientific">Acinetobacter haemolyticus</name>
    <dbReference type="NCBI Taxonomy" id="29430"/>
    <lineage>
        <taxon>Bacteria</taxon>
        <taxon>Pseudomonadati</taxon>
        <taxon>Pseudomonadota</taxon>
        <taxon>Gammaproteobacteria</taxon>
        <taxon>Moraxellales</taxon>
        <taxon>Moraxellaceae</taxon>
        <taxon>Acinetobacter</taxon>
    </lineage>
</organism>
<evidence type="ECO:0000313" key="2">
    <source>
        <dbReference type="Proteomes" id="UP000294395"/>
    </source>
</evidence>
<proteinExistence type="predicted"/>
<dbReference type="Proteomes" id="UP000294395">
    <property type="component" value="Chromosome"/>
</dbReference>
<name>A0A4P7B5B4_ACIHA</name>
<protein>
    <submittedName>
        <fullName evidence="1">Uncharacterized protein</fullName>
    </submittedName>
</protein>
<dbReference type="RefSeq" id="WP_134252767.1">
    <property type="nucleotide sequence ID" value="NZ_CP038009.1"/>
</dbReference>
<sequence>MDLFQVLLNINDFQDNETIYVVEPWTLESETKVLKEPDIGLIQIESNHLIFEYFLEVSIVKEIWKNLEHRNLCMHDQCQNIIEYAIHDA</sequence>
<evidence type="ECO:0000313" key="1">
    <source>
        <dbReference type="EMBL" id="QBQ16897.1"/>
    </source>
</evidence>
<reference evidence="1 2" key="1">
    <citation type="submission" date="2019-03" db="EMBL/GenBank/DDBJ databases">
        <title>Complete genome sequence of two outbreak-associated Acinetobacter haemolyticus strains.</title>
        <authorList>
            <person name="Bai L."/>
            <person name="Zhang S.-C."/>
            <person name="Deng Y."/>
            <person name="Song C.-C."/>
            <person name="Kang G.-B."/>
            <person name="Dong Y."/>
            <person name="Wang Y."/>
            <person name="Gao F."/>
            <person name="Huang H."/>
        </authorList>
    </citation>
    <scope>NUCLEOTIDE SEQUENCE [LARGE SCALE GENOMIC DNA]</scope>
    <source>
        <strain evidence="1 2">TJR01</strain>
    </source>
</reference>
<accession>A0A4P7B5B4</accession>
<gene>
    <name evidence="1" type="ORF">AHTJR_11740</name>
</gene>
<dbReference type="EMBL" id="CP038009">
    <property type="protein sequence ID" value="QBQ16897.1"/>
    <property type="molecule type" value="Genomic_DNA"/>
</dbReference>
<dbReference type="AlphaFoldDB" id="A0A4P7B5B4"/>